<dbReference type="Gene3D" id="3.40.190.90">
    <property type="match status" value="1"/>
</dbReference>
<reference evidence="6" key="1">
    <citation type="submission" date="2021-01" db="EMBL/GenBank/DDBJ databases">
        <authorList>
            <person name="Corre E."/>
            <person name="Pelletier E."/>
            <person name="Niang G."/>
            <person name="Scheremetjew M."/>
            <person name="Finn R."/>
            <person name="Kale V."/>
            <person name="Holt S."/>
            <person name="Cochrane G."/>
            <person name="Meng A."/>
            <person name="Brown T."/>
            <person name="Cohen L."/>
        </authorList>
    </citation>
    <scope>NUCLEOTIDE SEQUENCE</scope>
    <source>
        <strain evidence="6">CCMP219</strain>
    </source>
</reference>
<protein>
    <recommendedName>
        <fullName evidence="7">Fructose-bisphosphatase</fullName>
    </recommendedName>
</protein>
<evidence type="ECO:0000256" key="4">
    <source>
        <dbReference type="ARBA" id="ARBA00023277"/>
    </source>
</evidence>
<dbReference type="FunFam" id="3.40.190.90:FF:000001">
    <property type="entry name" value="Fructose-1,6-bisphosphatase"/>
    <property type="match status" value="1"/>
</dbReference>
<dbReference type="InterPro" id="IPR004464">
    <property type="entry name" value="FBPase_class-2/SBPase"/>
</dbReference>
<dbReference type="PANTHER" id="PTHR30447">
    <property type="entry name" value="FRUCTOSE-1,6-BISPHOSPHATASE CLASS 2"/>
    <property type="match status" value="1"/>
</dbReference>
<dbReference type="GO" id="GO:0042132">
    <property type="term" value="F:fructose 1,6-bisphosphate 1-phosphatase activity"/>
    <property type="evidence" value="ECO:0007669"/>
    <property type="project" value="InterPro"/>
</dbReference>
<keyword evidence="3" id="KW-0464">Manganese</keyword>
<dbReference type="GO" id="GO:0046872">
    <property type="term" value="F:metal ion binding"/>
    <property type="evidence" value="ECO:0007669"/>
    <property type="project" value="UniProtKB-KW"/>
</dbReference>
<keyword evidence="1" id="KW-0479">Metal-binding</keyword>
<sequence length="413" mass="43088">MAPQMSLASMGVPARTSAGSVLRQRSQIPAKHQRSGRRAVAAAAAQPRQPGRGAQGVSCDSVGPTWGGSVAPPGWAPVADPIKEPGPDYSTVQRNLALELVRVTEAAALSAGRWLGKGDKNAADQAAVDMMRKVLNSVPMTGVVVIGEGAKDEAPMLYCGERIGEGTTEMDIAVDPLDGTTLCATGRSGAIAVIAVAKRGSLFDPGPVMYMEKIAVGPNVPAKSISLDFPVEKNLQAVAKALGKPIGDVTVLVLDRPRHAELVKEIREAGSRIRFISDGDVAGAIETAKAGAGVDIMMGIGGTPEGVIAAAALKCMGGTLLGRLYPRNEEERTQALAKGYDLKKVLTIEDLAKGDDIFFAATGISDGDLLRGVRYYSGGASSNSMVMRCQSGTVRFIETFHKWGRPGVTKPNA</sequence>
<dbReference type="GO" id="GO:0006071">
    <property type="term" value="P:glycerol metabolic process"/>
    <property type="evidence" value="ECO:0007669"/>
    <property type="project" value="InterPro"/>
</dbReference>
<evidence type="ECO:0000256" key="5">
    <source>
        <dbReference type="SAM" id="MobiDB-lite"/>
    </source>
</evidence>
<dbReference type="Pfam" id="PF03320">
    <property type="entry name" value="FBPase_glpX"/>
    <property type="match status" value="1"/>
</dbReference>
<accession>A0A7R9Z5K2</accession>
<dbReference type="Gene3D" id="3.30.540.10">
    <property type="entry name" value="Fructose-1,6-Bisphosphatase, subunit A, domain 1"/>
    <property type="match status" value="1"/>
</dbReference>
<gene>
    <name evidence="6" type="ORF">CEUR00632_LOCUS19425</name>
</gene>
<keyword evidence="2" id="KW-0378">Hydrolase</keyword>
<evidence type="ECO:0000256" key="2">
    <source>
        <dbReference type="ARBA" id="ARBA00022801"/>
    </source>
</evidence>
<dbReference type="GO" id="GO:0030388">
    <property type="term" value="P:fructose 1,6-bisphosphate metabolic process"/>
    <property type="evidence" value="ECO:0007669"/>
    <property type="project" value="TreeGrafter"/>
</dbReference>
<dbReference type="CDD" id="cd01516">
    <property type="entry name" value="FBPase_glpX"/>
    <property type="match status" value="1"/>
</dbReference>
<dbReference type="GO" id="GO:0006094">
    <property type="term" value="P:gluconeogenesis"/>
    <property type="evidence" value="ECO:0007669"/>
    <property type="project" value="InterPro"/>
</dbReference>
<dbReference type="NCBIfam" id="TIGR00330">
    <property type="entry name" value="glpX"/>
    <property type="match status" value="1"/>
</dbReference>
<keyword evidence="4" id="KW-0119">Carbohydrate metabolism</keyword>
<evidence type="ECO:0000256" key="1">
    <source>
        <dbReference type="ARBA" id="ARBA00022723"/>
    </source>
</evidence>
<name>A0A7R9Z5K2_9CHLO</name>
<dbReference type="AlphaFoldDB" id="A0A7R9Z5K2"/>
<evidence type="ECO:0000256" key="3">
    <source>
        <dbReference type="ARBA" id="ARBA00023211"/>
    </source>
</evidence>
<dbReference type="EMBL" id="HBEC01041728">
    <property type="protein sequence ID" value="CAD8308023.1"/>
    <property type="molecule type" value="Transcribed_RNA"/>
</dbReference>
<proteinExistence type="predicted"/>
<dbReference type="GO" id="GO:0005829">
    <property type="term" value="C:cytosol"/>
    <property type="evidence" value="ECO:0007669"/>
    <property type="project" value="TreeGrafter"/>
</dbReference>
<feature type="compositionally biased region" description="Low complexity" evidence="5">
    <location>
        <begin position="38"/>
        <end position="57"/>
    </location>
</feature>
<feature type="compositionally biased region" description="Polar residues" evidence="5">
    <location>
        <begin position="17"/>
        <end position="27"/>
    </location>
</feature>
<dbReference type="PANTHER" id="PTHR30447:SF0">
    <property type="entry name" value="FRUCTOSE-1,6-BISPHOSPHATASE 1 CLASS 2-RELATED"/>
    <property type="match status" value="1"/>
</dbReference>
<feature type="region of interest" description="Disordered" evidence="5">
    <location>
        <begin position="1"/>
        <end position="82"/>
    </location>
</feature>
<evidence type="ECO:0008006" key="7">
    <source>
        <dbReference type="Google" id="ProtNLM"/>
    </source>
</evidence>
<evidence type="ECO:0000313" key="6">
    <source>
        <dbReference type="EMBL" id="CAD8308023.1"/>
    </source>
</evidence>
<dbReference type="SUPFAM" id="SSF56655">
    <property type="entry name" value="Carbohydrate phosphatase"/>
    <property type="match status" value="1"/>
</dbReference>
<organism evidence="6">
    <name type="scientific">Chlamydomonas euryale</name>
    <dbReference type="NCBI Taxonomy" id="1486919"/>
    <lineage>
        <taxon>Eukaryota</taxon>
        <taxon>Viridiplantae</taxon>
        <taxon>Chlorophyta</taxon>
        <taxon>core chlorophytes</taxon>
        <taxon>Chlorophyceae</taxon>
        <taxon>CS clade</taxon>
        <taxon>Chlamydomonadales</taxon>
        <taxon>Chlamydomonadaceae</taxon>
        <taxon>Chlamydomonas</taxon>
    </lineage>
</organism>